<dbReference type="Proteomes" id="UP000036987">
    <property type="component" value="Unassembled WGS sequence"/>
</dbReference>
<dbReference type="OrthoDB" id="269384at2759"/>
<dbReference type="EMBL" id="LFYR01000555">
    <property type="protein sequence ID" value="KMZ73674.1"/>
    <property type="molecule type" value="Genomic_DNA"/>
</dbReference>
<gene>
    <name evidence="1" type="ORF">ZOSMA_144G00350</name>
</gene>
<accession>A0A0K9PXN8</accession>
<evidence type="ECO:0000313" key="1">
    <source>
        <dbReference type="EMBL" id="KMZ73674.1"/>
    </source>
</evidence>
<keyword evidence="2" id="KW-1185">Reference proteome</keyword>
<reference evidence="2" key="1">
    <citation type="journal article" date="2016" name="Nature">
        <title>The genome of the seagrass Zostera marina reveals angiosperm adaptation to the sea.</title>
        <authorList>
            <person name="Olsen J.L."/>
            <person name="Rouze P."/>
            <person name="Verhelst B."/>
            <person name="Lin Y.-C."/>
            <person name="Bayer T."/>
            <person name="Collen J."/>
            <person name="Dattolo E."/>
            <person name="De Paoli E."/>
            <person name="Dittami S."/>
            <person name="Maumus F."/>
            <person name="Michel G."/>
            <person name="Kersting A."/>
            <person name="Lauritano C."/>
            <person name="Lohaus R."/>
            <person name="Toepel M."/>
            <person name="Tonon T."/>
            <person name="Vanneste K."/>
            <person name="Amirebrahimi M."/>
            <person name="Brakel J."/>
            <person name="Bostroem C."/>
            <person name="Chovatia M."/>
            <person name="Grimwood J."/>
            <person name="Jenkins J.W."/>
            <person name="Jueterbock A."/>
            <person name="Mraz A."/>
            <person name="Stam W.T."/>
            <person name="Tice H."/>
            <person name="Bornberg-Bauer E."/>
            <person name="Green P.J."/>
            <person name="Pearson G.A."/>
            <person name="Procaccini G."/>
            <person name="Duarte C.M."/>
            <person name="Schmutz J."/>
            <person name="Reusch T.B.H."/>
            <person name="Van de Peer Y."/>
        </authorList>
    </citation>
    <scope>NUCLEOTIDE SEQUENCE [LARGE SCALE GENOMIC DNA]</scope>
    <source>
        <strain evidence="2">cv. Finnish</strain>
    </source>
</reference>
<sequence>MHTVALNPMASRVTGRTLELRTSSPSSCRRLPLFSSHFKDGKYTGMVEDCCCDYQTVDTLNAEVLHPILQELYLEENMEEEGGRRTLESIEVWEVGGRWVFSYTRY</sequence>
<dbReference type="AlphaFoldDB" id="A0A0K9PXN8"/>
<dbReference type="STRING" id="29655.A0A0K9PXN8"/>
<proteinExistence type="predicted"/>
<evidence type="ECO:0000313" key="2">
    <source>
        <dbReference type="Proteomes" id="UP000036987"/>
    </source>
</evidence>
<organism evidence="1 2">
    <name type="scientific">Zostera marina</name>
    <name type="common">Eelgrass</name>
    <dbReference type="NCBI Taxonomy" id="29655"/>
    <lineage>
        <taxon>Eukaryota</taxon>
        <taxon>Viridiplantae</taxon>
        <taxon>Streptophyta</taxon>
        <taxon>Embryophyta</taxon>
        <taxon>Tracheophyta</taxon>
        <taxon>Spermatophyta</taxon>
        <taxon>Magnoliopsida</taxon>
        <taxon>Liliopsida</taxon>
        <taxon>Zosteraceae</taxon>
        <taxon>Zostera</taxon>
    </lineage>
</organism>
<protein>
    <submittedName>
        <fullName evidence="1">Uncharacterized protein</fullName>
    </submittedName>
</protein>
<name>A0A0K9PXN8_ZOSMR</name>
<comment type="caution">
    <text evidence="1">The sequence shown here is derived from an EMBL/GenBank/DDBJ whole genome shotgun (WGS) entry which is preliminary data.</text>
</comment>